<dbReference type="Gene3D" id="2.60.40.1710">
    <property type="entry name" value="Subtilisin-like superfamily"/>
    <property type="match status" value="1"/>
</dbReference>
<evidence type="ECO:0000256" key="2">
    <source>
        <dbReference type="ARBA" id="ARBA00022729"/>
    </source>
</evidence>
<dbReference type="Proteomes" id="UP000680045">
    <property type="component" value="Unassembled WGS sequence"/>
</dbReference>
<dbReference type="GO" id="GO:0004252">
    <property type="term" value="F:serine-type endopeptidase activity"/>
    <property type="evidence" value="ECO:0007669"/>
    <property type="project" value="InterPro"/>
</dbReference>
<reference evidence="4" key="1">
    <citation type="submission" date="2021-04" db="EMBL/GenBank/DDBJ databases">
        <title>Whole genome sequencing of Enterococci isolates from hospitalized patients.</title>
        <authorList>
            <person name="Ogoti B.M."/>
            <person name="Onyambu F.G."/>
        </authorList>
    </citation>
    <scope>NUCLEOTIDE SEQUENCE</scope>
    <source>
        <strain evidence="4">242</strain>
    </source>
</reference>
<dbReference type="AlphaFoldDB" id="A0A941J4W4"/>
<evidence type="ECO:0000259" key="3">
    <source>
        <dbReference type="Pfam" id="PF06280"/>
    </source>
</evidence>
<gene>
    <name evidence="4" type="ORF">KEH51_06105</name>
</gene>
<evidence type="ECO:0000313" key="5">
    <source>
        <dbReference type="Proteomes" id="UP000680045"/>
    </source>
</evidence>
<feature type="domain" description="C5a peptidase/Subtilisin-like protease SBT2-like Fn3-like" evidence="3">
    <location>
        <begin position="1"/>
        <end position="64"/>
    </location>
</feature>
<dbReference type="InterPro" id="IPR010435">
    <property type="entry name" value="C5a/SBT2-like_Fn3"/>
</dbReference>
<evidence type="ECO:0000256" key="1">
    <source>
        <dbReference type="ARBA" id="ARBA00011073"/>
    </source>
</evidence>
<keyword evidence="2" id="KW-0732">Signal</keyword>
<sequence>MTVPAKKSITFEVKVDISDAKVLGDDLQTLVDIDKVFPNGYFVEGFISLKDPADSNPELNVPYVGFKGNGTKPQSWMAPNMTKNLSMAWQGEYQQQVKISRILAMTLRGKHSMAKYRDFP</sequence>
<accession>A0A941J4W4</accession>
<dbReference type="GO" id="GO:0016020">
    <property type="term" value="C:membrane"/>
    <property type="evidence" value="ECO:0007669"/>
    <property type="project" value="InterPro"/>
</dbReference>
<dbReference type="Pfam" id="PF06280">
    <property type="entry name" value="fn3_5"/>
    <property type="match status" value="1"/>
</dbReference>
<evidence type="ECO:0000313" key="4">
    <source>
        <dbReference type="EMBL" id="MBR8644372.1"/>
    </source>
</evidence>
<dbReference type="EMBL" id="JAGTPW010000007">
    <property type="protein sequence ID" value="MBR8644372.1"/>
    <property type="molecule type" value="Genomic_DNA"/>
</dbReference>
<organism evidence="4 5">
    <name type="scientific">Peribacillus frigoritolerans</name>
    <dbReference type="NCBI Taxonomy" id="450367"/>
    <lineage>
        <taxon>Bacteria</taxon>
        <taxon>Bacillati</taxon>
        <taxon>Bacillota</taxon>
        <taxon>Bacilli</taxon>
        <taxon>Bacillales</taxon>
        <taxon>Bacillaceae</taxon>
        <taxon>Peribacillus</taxon>
    </lineage>
</organism>
<name>A0A941J4W4_9BACI</name>
<protein>
    <submittedName>
        <fullName evidence="4">Fn3-like domain-containing protein</fullName>
    </submittedName>
</protein>
<comment type="similarity">
    <text evidence="1">Belongs to the peptidase S8 family.</text>
</comment>
<proteinExistence type="inferred from homology"/>
<comment type="caution">
    <text evidence="4">The sequence shown here is derived from an EMBL/GenBank/DDBJ whole genome shotgun (WGS) entry which is preliminary data.</text>
</comment>